<keyword evidence="2 4" id="KW-0238">DNA-binding</keyword>
<dbReference type="Proteomes" id="UP000240424">
    <property type="component" value="Unassembled WGS sequence"/>
</dbReference>
<evidence type="ECO:0000256" key="3">
    <source>
        <dbReference type="ARBA" id="ARBA00023163"/>
    </source>
</evidence>
<dbReference type="Gene3D" id="1.10.357.10">
    <property type="entry name" value="Tetracycline Repressor, domain 2"/>
    <property type="match status" value="1"/>
</dbReference>
<dbReference type="GO" id="GO:0003677">
    <property type="term" value="F:DNA binding"/>
    <property type="evidence" value="ECO:0007669"/>
    <property type="project" value="UniProtKB-UniRule"/>
</dbReference>
<dbReference type="InterPro" id="IPR001647">
    <property type="entry name" value="HTH_TetR"/>
</dbReference>
<reference evidence="6 7" key="1">
    <citation type="submission" date="2017-01" db="EMBL/GenBank/DDBJ databases">
        <authorList>
            <consortium name="Urmite Genomes"/>
        </authorList>
    </citation>
    <scope>NUCLEOTIDE SEQUENCE [LARGE SCALE GENOMIC DNA]</scope>
    <source>
        <strain evidence="6 7">AB215</strain>
    </source>
</reference>
<dbReference type="SUPFAM" id="SSF46689">
    <property type="entry name" value="Homeodomain-like"/>
    <property type="match status" value="1"/>
</dbReference>
<protein>
    <submittedName>
        <fullName evidence="6">TetR family transcriptional regulator</fullName>
    </submittedName>
</protein>
<dbReference type="PRINTS" id="PR00455">
    <property type="entry name" value="HTHTETR"/>
</dbReference>
<dbReference type="AlphaFoldDB" id="A0A2U3PBJ4"/>
<dbReference type="Pfam" id="PF00440">
    <property type="entry name" value="TetR_N"/>
    <property type="match status" value="1"/>
</dbReference>
<dbReference type="PANTHER" id="PTHR47506:SF6">
    <property type="entry name" value="HTH-TYPE TRANSCRIPTIONAL REPRESSOR NEMR"/>
    <property type="match status" value="1"/>
</dbReference>
<keyword evidence="7" id="KW-1185">Reference proteome</keyword>
<keyword evidence="3" id="KW-0804">Transcription</keyword>
<feature type="domain" description="HTH tetR-type" evidence="5">
    <location>
        <begin position="17"/>
        <end position="77"/>
    </location>
</feature>
<dbReference type="PROSITE" id="PS50977">
    <property type="entry name" value="HTH_TETR_2"/>
    <property type="match status" value="1"/>
</dbReference>
<name>A0A2U3PBJ4_9MYCO</name>
<dbReference type="EMBL" id="FUEZ01000004">
    <property type="protein sequence ID" value="SPM41133.1"/>
    <property type="molecule type" value="Genomic_DNA"/>
</dbReference>
<evidence type="ECO:0000256" key="2">
    <source>
        <dbReference type="ARBA" id="ARBA00023125"/>
    </source>
</evidence>
<dbReference type="STRING" id="1841861.GCA_900157365_01655"/>
<sequence length="231" mass="25194">MSVSGPIKTQTTSGRADNTRGQILRAAAHQFARRAYHAVGLDDILAEAELTKGAMYFHFRSKHALAVAIIEEEIATSTAAFDDRLARKLSGLETLIDFSFTTAVRDITDDMTRAANSLVEAVGRAEQQHAELLDGWIQAFAGVVGDAIAEGDVAERNEPEDVGRMVVSVYMGLRQTSDLDQPARFLGDLEKSWAILLDAILEPDRVGYFREFLRRRAALALNAASTPATAD</sequence>
<dbReference type="InterPro" id="IPR036271">
    <property type="entry name" value="Tet_transcr_reg_TetR-rel_C_sf"/>
</dbReference>
<gene>
    <name evidence="6" type="ORF">MNAB215_3336</name>
</gene>
<dbReference type="PANTHER" id="PTHR47506">
    <property type="entry name" value="TRANSCRIPTIONAL REGULATORY PROTEIN"/>
    <property type="match status" value="1"/>
</dbReference>
<dbReference type="InterPro" id="IPR009057">
    <property type="entry name" value="Homeodomain-like_sf"/>
</dbReference>
<evidence type="ECO:0000256" key="1">
    <source>
        <dbReference type="ARBA" id="ARBA00023015"/>
    </source>
</evidence>
<accession>A0A2U3PBJ4</accession>
<evidence type="ECO:0000259" key="5">
    <source>
        <dbReference type="PROSITE" id="PS50977"/>
    </source>
</evidence>
<evidence type="ECO:0000256" key="4">
    <source>
        <dbReference type="PROSITE-ProRule" id="PRU00335"/>
    </source>
</evidence>
<keyword evidence="1" id="KW-0805">Transcription regulation</keyword>
<dbReference type="SUPFAM" id="SSF48498">
    <property type="entry name" value="Tetracyclin repressor-like, C-terminal domain"/>
    <property type="match status" value="1"/>
</dbReference>
<evidence type="ECO:0000313" key="6">
    <source>
        <dbReference type="EMBL" id="SPM41133.1"/>
    </source>
</evidence>
<organism evidence="6 7">
    <name type="scientific">Mycobacterium numidiamassiliense</name>
    <dbReference type="NCBI Taxonomy" id="1841861"/>
    <lineage>
        <taxon>Bacteria</taxon>
        <taxon>Bacillati</taxon>
        <taxon>Actinomycetota</taxon>
        <taxon>Actinomycetes</taxon>
        <taxon>Mycobacteriales</taxon>
        <taxon>Mycobacteriaceae</taxon>
        <taxon>Mycobacterium</taxon>
    </lineage>
</organism>
<evidence type="ECO:0000313" key="7">
    <source>
        <dbReference type="Proteomes" id="UP000240424"/>
    </source>
</evidence>
<feature type="DNA-binding region" description="H-T-H motif" evidence="4">
    <location>
        <begin position="40"/>
        <end position="59"/>
    </location>
</feature>
<proteinExistence type="predicted"/>